<protein>
    <submittedName>
        <fullName evidence="1">Uncharacterized protein</fullName>
    </submittedName>
</protein>
<reference evidence="1" key="2">
    <citation type="submission" date="2023-06" db="EMBL/GenBank/DDBJ databases">
        <authorList>
            <person name="Ma L."/>
            <person name="Liu K.-W."/>
            <person name="Li Z."/>
            <person name="Hsiao Y.-Y."/>
            <person name="Qi Y."/>
            <person name="Fu T."/>
            <person name="Tang G."/>
            <person name="Zhang D."/>
            <person name="Sun W.-H."/>
            <person name="Liu D.-K."/>
            <person name="Li Y."/>
            <person name="Chen G.-Z."/>
            <person name="Liu X.-D."/>
            <person name="Liao X.-Y."/>
            <person name="Jiang Y.-T."/>
            <person name="Yu X."/>
            <person name="Hao Y."/>
            <person name="Huang J."/>
            <person name="Zhao X.-W."/>
            <person name="Ke S."/>
            <person name="Chen Y.-Y."/>
            <person name="Wu W.-L."/>
            <person name="Hsu J.-L."/>
            <person name="Lin Y.-F."/>
            <person name="Huang M.-D."/>
            <person name="Li C.-Y."/>
            <person name="Huang L."/>
            <person name="Wang Z.-W."/>
            <person name="Zhao X."/>
            <person name="Zhong W.-Y."/>
            <person name="Peng D.-H."/>
            <person name="Ahmad S."/>
            <person name="Lan S."/>
            <person name="Zhang J.-S."/>
            <person name="Tsai W.-C."/>
            <person name="Van De Peer Y."/>
            <person name="Liu Z.-J."/>
        </authorList>
    </citation>
    <scope>NUCLEOTIDE SEQUENCE</scope>
    <source>
        <strain evidence="1">SCP</strain>
        <tissue evidence="1">Leaves</tissue>
    </source>
</reference>
<evidence type="ECO:0000313" key="1">
    <source>
        <dbReference type="EMBL" id="KAK1262797.1"/>
    </source>
</evidence>
<reference evidence="1" key="1">
    <citation type="journal article" date="2023" name="Nat. Commun.">
        <title>Diploid and tetraploid genomes of Acorus and the evolution of monocots.</title>
        <authorList>
            <person name="Ma L."/>
            <person name="Liu K.W."/>
            <person name="Li Z."/>
            <person name="Hsiao Y.Y."/>
            <person name="Qi Y."/>
            <person name="Fu T."/>
            <person name="Tang G.D."/>
            <person name="Zhang D."/>
            <person name="Sun W.H."/>
            <person name="Liu D.K."/>
            <person name="Li Y."/>
            <person name="Chen G.Z."/>
            <person name="Liu X.D."/>
            <person name="Liao X.Y."/>
            <person name="Jiang Y.T."/>
            <person name="Yu X."/>
            <person name="Hao Y."/>
            <person name="Huang J."/>
            <person name="Zhao X.W."/>
            <person name="Ke S."/>
            <person name="Chen Y.Y."/>
            <person name="Wu W.L."/>
            <person name="Hsu J.L."/>
            <person name="Lin Y.F."/>
            <person name="Huang M.D."/>
            <person name="Li C.Y."/>
            <person name="Huang L."/>
            <person name="Wang Z.W."/>
            <person name="Zhao X."/>
            <person name="Zhong W.Y."/>
            <person name="Peng D.H."/>
            <person name="Ahmad S."/>
            <person name="Lan S."/>
            <person name="Zhang J.S."/>
            <person name="Tsai W.C."/>
            <person name="Van de Peer Y."/>
            <person name="Liu Z.J."/>
        </authorList>
    </citation>
    <scope>NUCLEOTIDE SEQUENCE</scope>
    <source>
        <strain evidence="1">SCP</strain>
    </source>
</reference>
<dbReference type="AlphaFoldDB" id="A0AAV9AF50"/>
<evidence type="ECO:0000313" key="2">
    <source>
        <dbReference type="Proteomes" id="UP001179952"/>
    </source>
</evidence>
<proteinExistence type="predicted"/>
<dbReference type="Proteomes" id="UP001179952">
    <property type="component" value="Unassembled WGS sequence"/>
</dbReference>
<comment type="caution">
    <text evidence="1">The sequence shown here is derived from an EMBL/GenBank/DDBJ whole genome shotgun (WGS) entry which is preliminary data.</text>
</comment>
<accession>A0AAV9AF50</accession>
<keyword evidence="2" id="KW-1185">Reference proteome</keyword>
<name>A0AAV9AF50_ACOGR</name>
<gene>
    <name evidence="1" type="ORF">QJS04_geneDACA000903</name>
</gene>
<organism evidence="1 2">
    <name type="scientific">Acorus gramineus</name>
    <name type="common">Dwarf sweet flag</name>
    <dbReference type="NCBI Taxonomy" id="55184"/>
    <lineage>
        <taxon>Eukaryota</taxon>
        <taxon>Viridiplantae</taxon>
        <taxon>Streptophyta</taxon>
        <taxon>Embryophyta</taxon>
        <taxon>Tracheophyta</taxon>
        <taxon>Spermatophyta</taxon>
        <taxon>Magnoliopsida</taxon>
        <taxon>Liliopsida</taxon>
        <taxon>Acoraceae</taxon>
        <taxon>Acorus</taxon>
    </lineage>
</organism>
<dbReference type="EMBL" id="JAUJYN010000010">
    <property type="protein sequence ID" value="KAK1262797.1"/>
    <property type="molecule type" value="Genomic_DNA"/>
</dbReference>
<sequence>MRNQLNRRFGMNVTYDRTWYGKEIANNELHVNIFPIPNLGMPRPELNDILIKPPTMRKRAGRKKKRRIPSRGVAWTFKV</sequence>